<evidence type="ECO:0000313" key="5">
    <source>
        <dbReference type="EMBL" id="KDO86947.1"/>
    </source>
</evidence>
<dbReference type="PANTHER" id="PTHR33124:SF39">
    <property type="entry name" value="TRANSCRIPTION FACTOR UPBEAT1"/>
    <property type="match status" value="1"/>
</dbReference>
<evidence type="ECO:0000256" key="2">
    <source>
        <dbReference type="ARBA" id="ARBA00023015"/>
    </source>
</evidence>
<evidence type="ECO:0000256" key="1">
    <source>
        <dbReference type="ARBA" id="ARBA00004123"/>
    </source>
</evidence>
<evidence type="ECO:0000256" key="4">
    <source>
        <dbReference type="ARBA" id="ARBA00023242"/>
    </source>
</evidence>
<gene>
    <name evidence="5" type="ORF">CISIN_1g036781mg</name>
</gene>
<evidence type="ECO:0008006" key="7">
    <source>
        <dbReference type="Google" id="ProtNLM"/>
    </source>
</evidence>
<organism evidence="5 6">
    <name type="scientific">Citrus sinensis</name>
    <name type="common">Sweet orange</name>
    <name type="synonym">Citrus aurantium var. sinensis</name>
    <dbReference type="NCBI Taxonomy" id="2711"/>
    <lineage>
        <taxon>Eukaryota</taxon>
        <taxon>Viridiplantae</taxon>
        <taxon>Streptophyta</taxon>
        <taxon>Embryophyta</taxon>
        <taxon>Tracheophyta</taxon>
        <taxon>Spermatophyta</taxon>
        <taxon>Magnoliopsida</taxon>
        <taxon>eudicotyledons</taxon>
        <taxon>Gunneridae</taxon>
        <taxon>Pentapetalae</taxon>
        <taxon>rosids</taxon>
        <taxon>malvids</taxon>
        <taxon>Sapindales</taxon>
        <taxon>Rutaceae</taxon>
        <taxon>Aurantioideae</taxon>
        <taxon>Citrus</taxon>
    </lineage>
</organism>
<dbReference type="InterPro" id="IPR044549">
    <property type="entry name" value="bHLH_AtIBH1-like"/>
</dbReference>
<keyword evidence="2" id="KW-0805">Transcription regulation</keyword>
<dbReference type="CDD" id="cd11444">
    <property type="entry name" value="bHLH_AtIBH1_like"/>
    <property type="match status" value="1"/>
</dbReference>
<keyword evidence="4" id="KW-0539">Nucleus</keyword>
<protein>
    <recommendedName>
        <fullName evidence="7">BHLH domain-containing protein</fullName>
    </recommendedName>
</protein>
<dbReference type="PANTHER" id="PTHR33124">
    <property type="entry name" value="TRANSCRIPTION FACTOR IBH1-LIKE 1"/>
    <property type="match status" value="1"/>
</dbReference>
<sequence length="134" mass="15121">MGIVSSPLLDLKSIIQGNDKEKCKLSESLRNKVLEAQAKRGSSSWQVRKKRVTRKNGHIKTRRILMKKRARLEGSRIPATVIEKKVKTLKKLIPNGEPLGLAGLFRETADYILALQMRVKVMQIMVNVLTGSEE</sequence>
<dbReference type="AlphaFoldDB" id="A0A067HFY5"/>
<dbReference type="GO" id="GO:0005634">
    <property type="term" value="C:nucleus"/>
    <property type="evidence" value="ECO:0007669"/>
    <property type="project" value="UniProtKB-SubCell"/>
</dbReference>
<reference evidence="5 6" key="1">
    <citation type="submission" date="2014-04" db="EMBL/GenBank/DDBJ databases">
        <authorList>
            <consortium name="International Citrus Genome Consortium"/>
            <person name="Gmitter F."/>
            <person name="Chen C."/>
            <person name="Farmerie W."/>
            <person name="Harkins T."/>
            <person name="Desany B."/>
            <person name="Mohiuddin M."/>
            <person name="Kodira C."/>
            <person name="Borodovsky M."/>
            <person name="Lomsadze A."/>
            <person name="Burns P."/>
            <person name="Jenkins J."/>
            <person name="Prochnik S."/>
            <person name="Shu S."/>
            <person name="Chapman J."/>
            <person name="Pitluck S."/>
            <person name="Schmutz J."/>
            <person name="Rokhsar D."/>
        </authorList>
    </citation>
    <scope>NUCLEOTIDE SEQUENCE</scope>
</reference>
<keyword evidence="6" id="KW-1185">Reference proteome</keyword>
<dbReference type="eggNOG" id="ENOG502S5A4">
    <property type="taxonomic scope" value="Eukaryota"/>
</dbReference>
<keyword evidence="3" id="KW-0804">Transcription</keyword>
<proteinExistence type="predicted"/>
<accession>A0A067HFY5</accession>
<dbReference type="Proteomes" id="UP000027120">
    <property type="component" value="Unassembled WGS sequence"/>
</dbReference>
<dbReference type="InterPro" id="IPR044660">
    <property type="entry name" value="IBH1-like"/>
</dbReference>
<evidence type="ECO:0000256" key="3">
    <source>
        <dbReference type="ARBA" id="ARBA00023163"/>
    </source>
</evidence>
<dbReference type="EMBL" id="KK784873">
    <property type="protein sequence ID" value="KDO86947.1"/>
    <property type="molecule type" value="Genomic_DNA"/>
</dbReference>
<dbReference type="KEGG" id="cit:102611943"/>
<comment type="subcellular location">
    <subcellularLocation>
        <location evidence="1">Nucleus</location>
    </subcellularLocation>
</comment>
<dbReference type="PaxDb" id="2711-XP_006492358.1"/>
<evidence type="ECO:0000313" key="6">
    <source>
        <dbReference type="Proteomes" id="UP000027120"/>
    </source>
</evidence>
<dbReference type="SMR" id="A0A067HFY5"/>
<name>A0A067HFY5_CITSI</name>
<dbReference type="GO" id="GO:0006355">
    <property type="term" value="P:regulation of DNA-templated transcription"/>
    <property type="evidence" value="ECO:0007669"/>
    <property type="project" value="InterPro"/>
</dbReference>
<dbReference type="OrthoDB" id="1935502at2759"/>